<keyword evidence="17" id="KW-0418">Kinase</keyword>
<dbReference type="AlphaFoldDB" id="A0A6A1UN43"/>
<dbReference type="InterPro" id="IPR013320">
    <property type="entry name" value="ConA-like_dom_sf"/>
</dbReference>
<evidence type="ECO:0000256" key="10">
    <source>
        <dbReference type="ARBA" id="ARBA00022840"/>
    </source>
</evidence>
<dbReference type="GO" id="GO:0005886">
    <property type="term" value="C:plasma membrane"/>
    <property type="evidence" value="ECO:0007669"/>
    <property type="project" value="UniProtKB-SubCell"/>
</dbReference>
<evidence type="ECO:0000259" key="16">
    <source>
        <dbReference type="PROSITE" id="PS50011"/>
    </source>
</evidence>
<evidence type="ECO:0000256" key="8">
    <source>
        <dbReference type="ARBA" id="ARBA00022734"/>
    </source>
</evidence>
<keyword evidence="12" id="KW-0472">Membrane</keyword>
<comment type="subcellular location">
    <subcellularLocation>
        <location evidence="1">Cell membrane</location>
        <topology evidence="1">Single-pass type I membrane protein</topology>
    </subcellularLocation>
</comment>
<dbReference type="EMBL" id="RXIC02000026">
    <property type="protein sequence ID" value="KAB1201914.1"/>
    <property type="molecule type" value="Genomic_DNA"/>
</dbReference>
<dbReference type="GO" id="GO:0005524">
    <property type="term" value="F:ATP binding"/>
    <property type="evidence" value="ECO:0007669"/>
    <property type="project" value="UniProtKB-KW"/>
</dbReference>
<evidence type="ECO:0000256" key="2">
    <source>
        <dbReference type="ARBA" id="ARBA00007606"/>
    </source>
</evidence>
<dbReference type="InterPro" id="IPR050528">
    <property type="entry name" value="L-type_Lectin-RKs"/>
</dbReference>
<evidence type="ECO:0000256" key="9">
    <source>
        <dbReference type="ARBA" id="ARBA00022741"/>
    </source>
</evidence>
<dbReference type="GO" id="GO:0002229">
    <property type="term" value="P:defense response to oomycetes"/>
    <property type="evidence" value="ECO:0007669"/>
    <property type="project" value="UniProtKB-ARBA"/>
</dbReference>
<gene>
    <name evidence="17" type="ORF">CJ030_MR8G002366</name>
</gene>
<keyword evidence="6" id="KW-0812">Transmembrane</keyword>
<evidence type="ECO:0000256" key="13">
    <source>
        <dbReference type="ARBA" id="ARBA00023170"/>
    </source>
</evidence>
<dbReference type="InterPro" id="IPR008271">
    <property type="entry name" value="Ser/Thr_kinase_AS"/>
</dbReference>
<evidence type="ECO:0000256" key="6">
    <source>
        <dbReference type="ARBA" id="ARBA00022692"/>
    </source>
</evidence>
<keyword evidence="7 15" id="KW-0732">Signal</keyword>
<feature type="domain" description="Protein kinase" evidence="16">
    <location>
        <begin position="103"/>
        <end position="437"/>
    </location>
</feature>
<dbReference type="InterPro" id="IPR001220">
    <property type="entry name" value="Legume_lectin_dom"/>
</dbReference>
<evidence type="ECO:0000256" key="4">
    <source>
        <dbReference type="ARBA" id="ARBA00010217"/>
    </source>
</evidence>
<dbReference type="GO" id="GO:0030246">
    <property type="term" value="F:carbohydrate binding"/>
    <property type="evidence" value="ECO:0007669"/>
    <property type="project" value="UniProtKB-KW"/>
</dbReference>
<dbReference type="Gene3D" id="1.10.510.10">
    <property type="entry name" value="Transferase(Phosphotransferase) domain 1"/>
    <property type="match status" value="1"/>
</dbReference>
<evidence type="ECO:0000256" key="5">
    <source>
        <dbReference type="ARBA" id="ARBA00022475"/>
    </source>
</evidence>
<dbReference type="SUPFAM" id="SSF56112">
    <property type="entry name" value="Protein kinase-like (PK-like)"/>
    <property type="match status" value="1"/>
</dbReference>
<dbReference type="PANTHER" id="PTHR27007">
    <property type="match status" value="1"/>
</dbReference>
<evidence type="ECO:0000256" key="12">
    <source>
        <dbReference type="ARBA" id="ARBA00023136"/>
    </source>
</evidence>
<evidence type="ECO:0000256" key="14">
    <source>
        <dbReference type="ARBA" id="ARBA00023180"/>
    </source>
</evidence>
<keyword evidence="11" id="KW-1133">Transmembrane helix</keyword>
<evidence type="ECO:0000256" key="1">
    <source>
        <dbReference type="ARBA" id="ARBA00004251"/>
    </source>
</evidence>
<feature type="chain" id="PRO_5025506263" evidence="15">
    <location>
        <begin position="32"/>
        <end position="468"/>
    </location>
</feature>
<evidence type="ECO:0000256" key="7">
    <source>
        <dbReference type="ARBA" id="ARBA00022729"/>
    </source>
</evidence>
<keyword evidence="8 17" id="KW-0430">Lectin</keyword>
<keyword evidence="13 17" id="KW-0675">Receptor</keyword>
<comment type="similarity">
    <text evidence="4">In the C-terminal section; belongs to the protein kinase superfamily. Ser/Thr protein kinase family.</text>
</comment>
<reference evidence="17 18" key="1">
    <citation type="journal article" date="2019" name="Plant Biotechnol. J.">
        <title>The red bayberry genome and genetic basis of sex determination.</title>
        <authorList>
            <person name="Jia H.M."/>
            <person name="Jia H.J."/>
            <person name="Cai Q.L."/>
            <person name="Wang Y."/>
            <person name="Zhao H.B."/>
            <person name="Yang W.F."/>
            <person name="Wang G.Y."/>
            <person name="Li Y.H."/>
            <person name="Zhan D.L."/>
            <person name="Shen Y.T."/>
            <person name="Niu Q.F."/>
            <person name="Chang L."/>
            <person name="Qiu J."/>
            <person name="Zhao L."/>
            <person name="Xie H.B."/>
            <person name="Fu W.Y."/>
            <person name="Jin J."/>
            <person name="Li X.W."/>
            <person name="Jiao Y."/>
            <person name="Zhou C.C."/>
            <person name="Tu T."/>
            <person name="Chai C.Y."/>
            <person name="Gao J.L."/>
            <person name="Fan L.J."/>
            <person name="van de Weg E."/>
            <person name="Wang J.Y."/>
            <person name="Gao Z.S."/>
        </authorList>
    </citation>
    <scope>NUCLEOTIDE SEQUENCE [LARGE SCALE GENOMIC DNA]</scope>
    <source>
        <tissue evidence="17">Leaves</tissue>
    </source>
</reference>
<organism evidence="17 18">
    <name type="scientific">Morella rubra</name>
    <name type="common">Chinese bayberry</name>
    <dbReference type="NCBI Taxonomy" id="262757"/>
    <lineage>
        <taxon>Eukaryota</taxon>
        <taxon>Viridiplantae</taxon>
        <taxon>Streptophyta</taxon>
        <taxon>Embryophyta</taxon>
        <taxon>Tracheophyta</taxon>
        <taxon>Spermatophyta</taxon>
        <taxon>Magnoliopsida</taxon>
        <taxon>eudicotyledons</taxon>
        <taxon>Gunneridae</taxon>
        <taxon>Pentapetalae</taxon>
        <taxon>rosids</taxon>
        <taxon>fabids</taxon>
        <taxon>Fagales</taxon>
        <taxon>Myricaceae</taxon>
        <taxon>Morella</taxon>
    </lineage>
</organism>
<dbReference type="SMART" id="SM00220">
    <property type="entry name" value="S_TKc"/>
    <property type="match status" value="1"/>
</dbReference>
<dbReference type="Pfam" id="PF00069">
    <property type="entry name" value="Pkinase"/>
    <property type="match status" value="1"/>
</dbReference>
<comment type="similarity">
    <text evidence="3">In the N-terminal section; belongs to the leguminous lectin family.</text>
</comment>
<dbReference type="Gene3D" id="2.60.120.200">
    <property type="match status" value="1"/>
</dbReference>
<evidence type="ECO:0000256" key="3">
    <source>
        <dbReference type="ARBA" id="ARBA00008536"/>
    </source>
</evidence>
<proteinExistence type="inferred from homology"/>
<keyword evidence="17" id="KW-0808">Transferase</keyword>
<dbReference type="PROSITE" id="PS50011">
    <property type="entry name" value="PROTEIN_KINASE_DOM"/>
    <property type="match status" value="1"/>
</dbReference>
<keyword evidence="18" id="KW-1185">Reference proteome</keyword>
<dbReference type="GO" id="GO:0004672">
    <property type="term" value="F:protein kinase activity"/>
    <property type="evidence" value="ECO:0007669"/>
    <property type="project" value="InterPro"/>
</dbReference>
<evidence type="ECO:0000313" key="17">
    <source>
        <dbReference type="EMBL" id="KAB1201914.1"/>
    </source>
</evidence>
<dbReference type="InterPro" id="IPR000719">
    <property type="entry name" value="Prot_kinase_dom"/>
</dbReference>
<dbReference type="FunFam" id="1.10.510.10:FF:000240">
    <property type="entry name" value="Lectin-domain containing receptor kinase A4.3"/>
    <property type="match status" value="1"/>
</dbReference>
<keyword evidence="10" id="KW-0067">ATP-binding</keyword>
<name>A0A6A1UN43_9ROSI</name>
<dbReference type="Proteomes" id="UP000516437">
    <property type="component" value="Chromosome 8"/>
</dbReference>
<accession>A0A6A1UN43</accession>
<keyword evidence="5" id="KW-1003">Cell membrane</keyword>
<evidence type="ECO:0000256" key="15">
    <source>
        <dbReference type="SAM" id="SignalP"/>
    </source>
</evidence>
<dbReference type="InterPro" id="IPR011009">
    <property type="entry name" value="Kinase-like_dom_sf"/>
</dbReference>
<comment type="similarity">
    <text evidence="2">Belongs to the leguminous lectin family.</text>
</comment>
<sequence length="468" mass="51961">MRANCLLQPRKTHPILNQLFFLLLLLPRANSIFFNYSSLDPNMKNMTFEKDAFPSGAVIELTKNQLGSISFSFGRASYPLPVQLWDASTGKLTDFTTHFSFIIDSHNQTFSGDGLAFFIAPFESTIPEDSSGRALGRLIQVKIIFESDVSIPTRSEVKSLEVNNGSVNPSLKVKNGNMVQPIGIAVGGENEDLGGDDCMDGEFENGTGPRRFTFRELTHATQQALSGEFLLVYEFMPNGSLDAHLFGKRSPLPWPARYKISLGLASALLYLHEEWEKCVVYRDIKSSNVMLDSCFNVKLGDFGLARLRDHELAPQTTGLAGTLGYLAPEYVSTGRASKESDVYSFGVVALEIATGRRSVDPPEEGYEMGLLQWIWNLYTRGDLLSAVDEKLQNEFDKKQVECLMIVGLCCAHPHRNLRLTIRQAIQVLKFETTMPNLPMEMPVPMYPAPLASVNSVEGSISVSLQHGR</sequence>
<protein>
    <submittedName>
        <fullName evidence="17">L-type lectin-domain containing receptor kinase IX.1</fullName>
    </submittedName>
</protein>
<dbReference type="OrthoDB" id="4062651at2759"/>
<feature type="signal peptide" evidence="15">
    <location>
        <begin position="1"/>
        <end position="31"/>
    </location>
</feature>
<evidence type="ECO:0000256" key="11">
    <source>
        <dbReference type="ARBA" id="ARBA00022989"/>
    </source>
</evidence>
<dbReference type="Pfam" id="PF00139">
    <property type="entry name" value="Lectin_legB"/>
    <property type="match status" value="1"/>
</dbReference>
<keyword evidence="9" id="KW-0547">Nucleotide-binding</keyword>
<keyword evidence="14" id="KW-0325">Glycoprotein</keyword>
<evidence type="ECO:0000313" key="18">
    <source>
        <dbReference type="Proteomes" id="UP000516437"/>
    </source>
</evidence>
<comment type="caution">
    <text evidence="17">The sequence shown here is derived from an EMBL/GenBank/DDBJ whole genome shotgun (WGS) entry which is preliminary data.</text>
</comment>
<dbReference type="SUPFAM" id="SSF49899">
    <property type="entry name" value="Concanavalin A-like lectins/glucanases"/>
    <property type="match status" value="1"/>
</dbReference>
<dbReference type="PROSITE" id="PS00108">
    <property type="entry name" value="PROTEIN_KINASE_ST"/>
    <property type="match status" value="1"/>
</dbReference>